<dbReference type="Proteomes" id="UP000184287">
    <property type="component" value="Unassembled WGS sequence"/>
</dbReference>
<accession>A0A1M5PQ84</accession>
<keyword evidence="3" id="KW-1185">Reference proteome</keyword>
<sequence>MRIPVYILRNYFFIVIGILFFIVASFFFKLNLFGADLMEDGFFSQINFISNADSGIEGLGYMHYVRFVSVYPFFFVWLSELPNYYNALLLAIILLPVLSFNSRVKKNNFLPLFILILPFFFSIRITLAATSFAYFYVFLFGERKKLYLLILSLLFALLSSGTLLCYFMILFFYRKSLTKTYPLLFKILSVFIVLGIGVALQNKYEGVSEGASGFSDDGQSYTGLNAIWGLLVRGTLIVSLQTGQYARAVAYAILYFIGVMLALMIASKEAVKNKYLGFFIPMLIIFWFEGMGFISYQYCFILFVINNLRIGKEAKPLIPVEAS</sequence>
<feature type="transmembrane region" description="Helical" evidence="1">
    <location>
        <begin position="183"/>
        <end position="201"/>
    </location>
</feature>
<gene>
    <name evidence="2" type="ORF">SAMN04488522_11049</name>
</gene>
<keyword evidence="1" id="KW-0472">Membrane</keyword>
<dbReference type="OrthoDB" id="9822436at2"/>
<feature type="transmembrane region" description="Helical" evidence="1">
    <location>
        <begin position="278"/>
        <end position="305"/>
    </location>
</feature>
<evidence type="ECO:0000256" key="1">
    <source>
        <dbReference type="SAM" id="Phobius"/>
    </source>
</evidence>
<feature type="transmembrane region" description="Helical" evidence="1">
    <location>
        <begin position="83"/>
        <end position="100"/>
    </location>
</feature>
<feature type="transmembrane region" description="Helical" evidence="1">
    <location>
        <begin position="112"/>
        <end position="140"/>
    </location>
</feature>
<evidence type="ECO:0008006" key="4">
    <source>
        <dbReference type="Google" id="ProtNLM"/>
    </source>
</evidence>
<proteinExistence type="predicted"/>
<feature type="transmembrane region" description="Helical" evidence="1">
    <location>
        <begin position="146"/>
        <end position="171"/>
    </location>
</feature>
<feature type="transmembrane region" description="Helical" evidence="1">
    <location>
        <begin position="7"/>
        <end position="28"/>
    </location>
</feature>
<dbReference type="RefSeq" id="WP_073239014.1">
    <property type="nucleotide sequence ID" value="NZ_FQUQ01000010.1"/>
</dbReference>
<reference evidence="3" key="1">
    <citation type="submission" date="2016-11" db="EMBL/GenBank/DDBJ databases">
        <authorList>
            <person name="Varghese N."/>
            <person name="Submissions S."/>
        </authorList>
    </citation>
    <scope>NUCLEOTIDE SEQUENCE [LARGE SCALE GENOMIC DNA]</scope>
    <source>
        <strain evidence="3">DSM 16990</strain>
    </source>
</reference>
<keyword evidence="1" id="KW-0812">Transmembrane</keyword>
<evidence type="ECO:0000313" key="2">
    <source>
        <dbReference type="EMBL" id="SHH04035.1"/>
    </source>
</evidence>
<dbReference type="STRING" id="288992.SAMN04488522_11049"/>
<organism evidence="2 3">
    <name type="scientific">Pedobacter caeni</name>
    <dbReference type="NCBI Taxonomy" id="288992"/>
    <lineage>
        <taxon>Bacteria</taxon>
        <taxon>Pseudomonadati</taxon>
        <taxon>Bacteroidota</taxon>
        <taxon>Sphingobacteriia</taxon>
        <taxon>Sphingobacteriales</taxon>
        <taxon>Sphingobacteriaceae</taxon>
        <taxon>Pedobacter</taxon>
    </lineage>
</organism>
<dbReference type="EMBL" id="FQUQ01000010">
    <property type="protein sequence ID" value="SHH04035.1"/>
    <property type="molecule type" value="Genomic_DNA"/>
</dbReference>
<feature type="transmembrane region" description="Helical" evidence="1">
    <location>
        <begin position="221"/>
        <end position="241"/>
    </location>
</feature>
<dbReference type="AlphaFoldDB" id="A0A1M5PQ84"/>
<keyword evidence="1" id="KW-1133">Transmembrane helix</keyword>
<evidence type="ECO:0000313" key="3">
    <source>
        <dbReference type="Proteomes" id="UP000184287"/>
    </source>
</evidence>
<feature type="transmembrane region" description="Helical" evidence="1">
    <location>
        <begin position="248"/>
        <end position="266"/>
    </location>
</feature>
<name>A0A1M5PQ84_9SPHI</name>
<protein>
    <recommendedName>
        <fullName evidence="4">EpsG family protein</fullName>
    </recommendedName>
</protein>